<dbReference type="Proteomes" id="UP000282654">
    <property type="component" value="Unassembled WGS sequence"/>
</dbReference>
<sequence length="388" mass="42812">MGRPRVLFVATVARHLLAFHQPYFRLLQEWGYAVDVACNPAGEAASFASLGVRLHPVPFERRPFSRQNLRAGVALWRLCRQESYALVHVHTPVAAFIARLVLRLRRFRPVLYTAHGFHFFRGAPLVNWLLYFPLEWLAARWTDGLILLNPEDYARAKRLPVRGAVFLVPGVGVDAAAFTLPPGEAVKRRQEFGLQPETPVAAVVAELSRVKNHEQIFRAWRLVVRELPEAVLLVAGEGERRRVLEGLAAQLGIAAHVRFLGFYRDIPALLSVADAVVLTSKREGLPRVILEAMAAGRPVVATDVRGNRDLVVDGETGYLVRVGDVAGTAAAVLRLLRNREGALRMGAAGRRRLEPYAIEKVVAQVAQIYQRYLAGAPGGKAGSGGELM</sequence>
<gene>
    <name evidence="3" type="ORF">EDD75_1860</name>
</gene>
<protein>
    <submittedName>
        <fullName evidence="3">Glycosyltransferase involved in cell wall biosynthesis</fullName>
    </submittedName>
</protein>
<dbReference type="PANTHER" id="PTHR12526">
    <property type="entry name" value="GLYCOSYLTRANSFERASE"/>
    <property type="match status" value="1"/>
</dbReference>
<keyword evidence="4" id="KW-1185">Reference proteome</keyword>
<dbReference type="Gene3D" id="3.40.50.2000">
    <property type="entry name" value="Glycogen Phosphorylase B"/>
    <property type="match status" value="2"/>
</dbReference>
<accession>A0A3N5AFK9</accession>
<reference evidence="3 4" key="1">
    <citation type="submission" date="2018-11" db="EMBL/GenBank/DDBJ databases">
        <title>Genomic Encyclopedia of Type Strains, Phase IV (KMG-IV): sequencing the most valuable type-strain genomes for metagenomic binning, comparative biology and taxonomic classification.</title>
        <authorList>
            <person name="Goeker M."/>
        </authorList>
    </citation>
    <scope>NUCLEOTIDE SEQUENCE [LARGE SCALE GENOMIC DNA]</scope>
    <source>
        <strain evidence="3 4">DSM 102936</strain>
    </source>
</reference>
<dbReference type="AlphaFoldDB" id="A0A3N5AFK9"/>
<dbReference type="InterPro" id="IPR028098">
    <property type="entry name" value="Glyco_trans_4-like_N"/>
</dbReference>
<dbReference type="Pfam" id="PF13477">
    <property type="entry name" value="Glyco_trans_4_2"/>
    <property type="match status" value="1"/>
</dbReference>
<dbReference type="RefSeq" id="WP_170157787.1">
    <property type="nucleotide sequence ID" value="NZ_RKRE01000003.1"/>
</dbReference>
<organism evidence="3 4">
    <name type="scientific">Thermodesulfitimonas autotrophica</name>
    <dbReference type="NCBI Taxonomy" id="1894989"/>
    <lineage>
        <taxon>Bacteria</taxon>
        <taxon>Bacillati</taxon>
        <taxon>Bacillota</taxon>
        <taxon>Clostridia</taxon>
        <taxon>Thermoanaerobacterales</taxon>
        <taxon>Thermoanaerobacteraceae</taxon>
        <taxon>Thermodesulfitimonas</taxon>
    </lineage>
</organism>
<dbReference type="EMBL" id="RKRE01000003">
    <property type="protein sequence ID" value="RPF42750.1"/>
    <property type="molecule type" value="Genomic_DNA"/>
</dbReference>
<evidence type="ECO:0000313" key="4">
    <source>
        <dbReference type="Proteomes" id="UP000282654"/>
    </source>
</evidence>
<evidence type="ECO:0000313" key="3">
    <source>
        <dbReference type="EMBL" id="RPF42750.1"/>
    </source>
</evidence>
<dbReference type="InterPro" id="IPR001296">
    <property type="entry name" value="Glyco_trans_1"/>
</dbReference>
<dbReference type="SUPFAM" id="SSF53756">
    <property type="entry name" value="UDP-Glycosyltransferase/glycogen phosphorylase"/>
    <property type="match status" value="1"/>
</dbReference>
<keyword evidence="3" id="KW-0808">Transferase</keyword>
<dbReference type="GO" id="GO:0016757">
    <property type="term" value="F:glycosyltransferase activity"/>
    <property type="evidence" value="ECO:0007669"/>
    <property type="project" value="InterPro"/>
</dbReference>
<comment type="caution">
    <text evidence="3">The sequence shown here is derived from an EMBL/GenBank/DDBJ whole genome shotgun (WGS) entry which is preliminary data.</text>
</comment>
<evidence type="ECO:0000259" key="1">
    <source>
        <dbReference type="Pfam" id="PF00534"/>
    </source>
</evidence>
<proteinExistence type="predicted"/>
<feature type="domain" description="Glycosyl transferase family 1" evidence="1">
    <location>
        <begin position="189"/>
        <end position="352"/>
    </location>
</feature>
<dbReference type="CDD" id="cd03808">
    <property type="entry name" value="GT4_CapM-like"/>
    <property type="match status" value="1"/>
</dbReference>
<dbReference type="Pfam" id="PF00534">
    <property type="entry name" value="Glycos_transf_1"/>
    <property type="match status" value="1"/>
</dbReference>
<evidence type="ECO:0000259" key="2">
    <source>
        <dbReference type="Pfam" id="PF13477"/>
    </source>
</evidence>
<feature type="domain" description="Glycosyltransferase subfamily 4-like N-terminal" evidence="2">
    <location>
        <begin position="5"/>
        <end position="133"/>
    </location>
</feature>
<name>A0A3N5AFK9_9THEO</name>